<dbReference type="SUPFAM" id="SSF47459">
    <property type="entry name" value="HLH, helix-loop-helix DNA-binding domain"/>
    <property type="match status" value="1"/>
</dbReference>
<name>A0A6A4W7T2_AMPAM</name>
<dbReference type="PANTHER" id="PTHR23349:SF72">
    <property type="entry name" value="HLH54F"/>
    <property type="match status" value="1"/>
</dbReference>
<evidence type="ECO:0000256" key="3">
    <source>
        <dbReference type="ARBA" id="ARBA00023125"/>
    </source>
</evidence>
<dbReference type="GO" id="GO:0000981">
    <property type="term" value="F:DNA-binding transcription factor activity, RNA polymerase II-specific"/>
    <property type="evidence" value="ECO:0007669"/>
    <property type="project" value="TreeGrafter"/>
</dbReference>
<evidence type="ECO:0000313" key="9">
    <source>
        <dbReference type="Proteomes" id="UP000440578"/>
    </source>
</evidence>
<dbReference type="PANTHER" id="PTHR23349">
    <property type="entry name" value="BASIC HELIX-LOOP-HELIX TRANSCRIPTION FACTOR, TWIST"/>
    <property type="match status" value="1"/>
</dbReference>
<comment type="subcellular location">
    <subcellularLocation>
        <location evidence="1">Nucleus</location>
    </subcellularLocation>
</comment>
<dbReference type="InterPro" id="IPR050283">
    <property type="entry name" value="E-box_TF_Regulators"/>
</dbReference>
<dbReference type="GO" id="GO:0000977">
    <property type="term" value="F:RNA polymerase II transcription regulatory region sequence-specific DNA binding"/>
    <property type="evidence" value="ECO:0007669"/>
    <property type="project" value="TreeGrafter"/>
</dbReference>
<feature type="domain" description="BHLH" evidence="7">
    <location>
        <begin position="25"/>
        <end position="77"/>
    </location>
</feature>
<feature type="region of interest" description="Disordered" evidence="6">
    <location>
        <begin position="1"/>
        <end position="35"/>
    </location>
</feature>
<dbReference type="InterPro" id="IPR011598">
    <property type="entry name" value="bHLH_dom"/>
</dbReference>
<dbReference type="OrthoDB" id="6233288at2759"/>
<dbReference type="Gene3D" id="4.10.280.10">
    <property type="entry name" value="Helix-loop-helix DNA-binding domain"/>
    <property type="match status" value="1"/>
</dbReference>
<feature type="compositionally biased region" description="Polar residues" evidence="6">
    <location>
        <begin position="122"/>
        <end position="134"/>
    </location>
</feature>
<comment type="caution">
    <text evidence="8">The sequence shown here is derived from an EMBL/GenBank/DDBJ whole genome shotgun (WGS) entry which is preliminary data.</text>
</comment>
<keyword evidence="4" id="KW-0804">Transcription</keyword>
<dbReference type="SMART" id="SM00353">
    <property type="entry name" value="HLH"/>
    <property type="match status" value="1"/>
</dbReference>
<evidence type="ECO:0000313" key="8">
    <source>
        <dbReference type="EMBL" id="KAF0302545.1"/>
    </source>
</evidence>
<feature type="region of interest" description="Disordered" evidence="6">
    <location>
        <begin position="113"/>
        <end position="134"/>
    </location>
</feature>
<proteinExistence type="predicted"/>
<dbReference type="GO" id="GO:0046983">
    <property type="term" value="F:protein dimerization activity"/>
    <property type="evidence" value="ECO:0007669"/>
    <property type="project" value="InterPro"/>
</dbReference>
<evidence type="ECO:0000256" key="4">
    <source>
        <dbReference type="ARBA" id="ARBA00023163"/>
    </source>
</evidence>
<dbReference type="InterPro" id="IPR036638">
    <property type="entry name" value="HLH_DNA-bd_sf"/>
</dbReference>
<dbReference type="GO" id="GO:0005634">
    <property type="term" value="C:nucleus"/>
    <property type="evidence" value="ECO:0007669"/>
    <property type="project" value="UniProtKB-SubCell"/>
</dbReference>
<keyword evidence="9" id="KW-1185">Reference proteome</keyword>
<protein>
    <submittedName>
        <fullName evidence="8">Transcription factor 21</fullName>
    </submittedName>
</protein>
<evidence type="ECO:0000259" key="7">
    <source>
        <dbReference type="PROSITE" id="PS50888"/>
    </source>
</evidence>
<evidence type="ECO:0000256" key="5">
    <source>
        <dbReference type="ARBA" id="ARBA00023242"/>
    </source>
</evidence>
<keyword evidence="3" id="KW-0238">DNA-binding</keyword>
<dbReference type="AlphaFoldDB" id="A0A6A4W7T2"/>
<evidence type="ECO:0000256" key="2">
    <source>
        <dbReference type="ARBA" id="ARBA00023015"/>
    </source>
</evidence>
<keyword evidence="2" id="KW-0805">Transcription regulation</keyword>
<accession>A0A6A4W7T2</accession>
<dbReference type="PROSITE" id="PS50888">
    <property type="entry name" value="BHLH"/>
    <property type="match status" value="1"/>
</dbReference>
<evidence type="ECO:0000256" key="1">
    <source>
        <dbReference type="ARBA" id="ARBA00004123"/>
    </source>
</evidence>
<dbReference type="EMBL" id="VIIS01001049">
    <property type="protein sequence ID" value="KAF0302545.1"/>
    <property type="molecule type" value="Genomic_DNA"/>
</dbReference>
<dbReference type="Pfam" id="PF00010">
    <property type="entry name" value="HLH"/>
    <property type="match status" value="1"/>
</dbReference>
<gene>
    <name evidence="8" type="primary">tcf21</name>
    <name evidence="8" type="ORF">FJT64_025354</name>
</gene>
<keyword evidence="5" id="KW-0539">Nucleus</keyword>
<reference evidence="8 9" key="1">
    <citation type="submission" date="2019-07" db="EMBL/GenBank/DDBJ databases">
        <title>Draft genome assembly of a fouling barnacle, Amphibalanus amphitrite (Darwin, 1854): The first reference genome for Thecostraca.</title>
        <authorList>
            <person name="Kim W."/>
        </authorList>
    </citation>
    <scope>NUCLEOTIDE SEQUENCE [LARGE SCALE GENOMIC DNA]</scope>
    <source>
        <strain evidence="8">SNU_AA5</strain>
        <tissue evidence="8">Soma without cirri and trophi</tissue>
    </source>
</reference>
<organism evidence="8 9">
    <name type="scientific">Amphibalanus amphitrite</name>
    <name type="common">Striped barnacle</name>
    <name type="synonym">Balanus amphitrite</name>
    <dbReference type="NCBI Taxonomy" id="1232801"/>
    <lineage>
        <taxon>Eukaryota</taxon>
        <taxon>Metazoa</taxon>
        <taxon>Ecdysozoa</taxon>
        <taxon>Arthropoda</taxon>
        <taxon>Crustacea</taxon>
        <taxon>Multicrustacea</taxon>
        <taxon>Cirripedia</taxon>
        <taxon>Thoracica</taxon>
        <taxon>Thoracicalcarea</taxon>
        <taxon>Balanomorpha</taxon>
        <taxon>Balanoidea</taxon>
        <taxon>Balanidae</taxon>
        <taxon>Amphibalaninae</taxon>
        <taxon>Amphibalanus</taxon>
    </lineage>
</organism>
<feature type="compositionally biased region" description="Low complexity" evidence="6">
    <location>
        <begin position="9"/>
        <end position="18"/>
    </location>
</feature>
<dbReference type="Proteomes" id="UP000440578">
    <property type="component" value="Unassembled WGS sequence"/>
</dbReference>
<sequence>MPRRRKSSGDSNSSVSSSGLQEKPLQRNAANARERTRMRILSKAFTRLKTTLPWVPSDTKLSKLDTLRLASSYIKHLAALLESDPDSLSDNVYPHPALMSWPYTAQKAWSEQAAAQPEISRGQGQPQGLAAPSSQEEAAFAPVEYACYGGAQYDTNYNCLR</sequence>
<dbReference type="GO" id="GO:0032502">
    <property type="term" value="P:developmental process"/>
    <property type="evidence" value="ECO:0007669"/>
    <property type="project" value="TreeGrafter"/>
</dbReference>
<evidence type="ECO:0000256" key="6">
    <source>
        <dbReference type="SAM" id="MobiDB-lite"/>
    </source>
</evidence>
<dbReference type="FunFam" id="4.10.280.10:FF:000010">
    <property type="entry name" value="Scleraxis bHLH transcription factor"/>
    <property type="match status" value="1"/>
</dbReference>